<feature type="transmembrane region" description="Helical" evidence="7">
    <location>
        <begin position="204"/>
        <end position="225"/>
    </location>
</feature>
<dbReference type="Gene3D" id="1.20.1250.20">
    <property type="entry name" value="MFS general substrate transporter like domains"/>
    <property type="match status" value="2"/>
</dbReference>
<evidence type="ECO:0000313" key="9">
    <source>
        <dbReference type="Proteomes" id="UP000297245"/>
    </source>
</evidence>
<feature type="transmembrane region" description="Helical" evidence="7">
    <location>
        <begin position="354"/>
        <end position="372"/>
    </location>
</feature>
<dbReference type="AlphaFoldDB" id="A0A4S8MG04"/>
<feature type="transmembrane region" description="Helical" evidence="7">
    <location>
        <begin position="441"/>
        <end position="460"/>
    </location>
</feature>
<feature type="transmembrane region" description="Helical" evidence="7">
    <location>
        <begin position="325"/>
        <end position="342"/>
    </location>
</feature>
<evidence type="ECO:0000256" key="1">
    <source>
        <dbReference type="ARBA" id="ARBA00004127"/>
    </source>
</evidence>
<sequence length="467" mass="50130">MALELKNLSRDAENPLEAIQSENRAPQELAVVDGSTPRARQVSSVKDLAVDDADGPIVSELPRLSFVNNVVQPTRSQLIKKRIHFAAFCWGHFMLGWNDGSAGPLLPRIQEVYQISFVVASLIFVCTCIGFLIGALSNVYLSEKMKFGKGGLAPLVAYVIQAPALPFPVFILSFALSGGGVALQHAQANGYVATLDHDPSTRLSIFHAAYGLGAFTAPLVATQFAQMRRWSFHYLVSLGVGGINLVLMVLVFKLRSKDECRKEIGLEPTEKGTSDRSAFRQIFALKSVHTMAAFTFMYVGTEVTLGGWIVTYIIQRRGGGPDSGYISSGFFGGLMLGRILLLPLNKLLGLRRVVMLYGVLSIGLEFIIWFTPSLIGNGIAVSITGMLLGPVYPLAISLAGSVIPKWLLTGSIGWIAGFGQAGGAALPFVTGAIADGVGIGSLQPLLVAMMCVMIGLWVLIPKSRRAD</sequence>
<dbReference type="PANTHER" id="PTHR23514:SF3">
    <property type="entry name" value="BYPASS OF STOP CODON PROTEIN 6"/>
    <property type="match status" value="1"/>
</dbReference>
<dbReference type="FunFam" id="1.20.1250.20:FF:000286">
    <property type="entry name" value="MFS efflux transporter"/>
    <property type="match status" value="1"/>
</dbReference>
<keyword evidence="5 7" id="KW-1133">Transmembrane helix</keyword>
<name>A0A4S8MG04_DENBC</name>
<evidence type="ECO:0000256" key="5">
    <source>
        <dbReference type="ARBA" id="ARBA00022989"/>
    </source>
</evidence>
<dbReference type="GO" id="GO:0022857">
    <property type="term" value="F:transmembrane transporter activity"/>
    <property type="evidence" value="ECO:0007669"/>
    <property type="project" value="InterPro"/>
</dbReference>
<dbReference type="GO" id="GO:0012505">
    <property type="term" value="C:endomembrane system"/>
    <property type="evidence" value="ECO:0007669"/>
    <property type="project" value="UniProtKB-SubCell"/>
</dbReference>
<feature type="transmembrane region" description="Helical" evidence="7">
    <location>
        <begin position="156"/>
        <end position="183"/>
    </location>
</feature>
<feature type="transmembrane region" description="Helical" evidence="7">
    <location>
        <begin position="378"/>
        <end position="399"/>
    </location>
</feature>
<comment type="similarity">
    <text evidence="2">Belongs to the major facilitator superfamily.</text>
</comment>
<keyword evidence="3" id="KW-0813">Transport</keyword>
<gene>
    <name evidence="8" type="ORF">K435DRAFT_827751</name>
</gene>
<evidence type="ECO:0000256" key="7">
    <source>
        <dbReference type="SAM" id="Phobius"/>
    </source>
</evidence>
<accession>A0A4S8MG04</accession>
<feature type="transmembrane region" description="Helical" evidence="7">
    <location>
        <begin position="231"/>
        <end position="252"/>
    </location>
</feature>
<dbReference type="GO" id="GO:0016020">
    <property type="term" value="C:membrane"/>
    <property type="evidence" value="ECO:0007669"/>
    <property type="project" value="TreeGrafter"/>
</dbReference>
<evidence type="ECO:0000256" key="6">
    <source>
        <dbReference type="ARBA" id="ARBA00023136"/>
    </source>
</evidence>
<organism evidence="8 9">
    <name type="scientific">Dendrothele bispora (strain CBS 962.96)</name>
    <dbReference type="NCBI Taxonomy" id="1314807"/>
    <lineage>
        <taxon>Eukaryota</taxon>
        <taxon>Fungi</taxon>
        <taxon>Dikarya</taxon>
        <taxon>Basidiomycota</taxon>
        <taxon>Agaricomycotina</taxon>
        <taxon>Agaricomycetes</taxon>
        <taxon>Agaricomycetidae</taxon>
        <taxon>Agaricales</taxon>
        <taxon>Agaricales incertae sedis</taxon>
        <taxon>Dendrothele</taxon>
    </lineage>
</organism>
<dbReference type="InterPro" id="IPR011701">
    <property type="entry name" value="MFS"/>
</dbReference>
<keyword evidence="9" id="KW-1185">Reference proteome</keyword>
<dbReference type="SUPFAM" id="SSF103473">
    <property type="entry name" value="MFS general substrate transporter"/>
    <property type="match status" value="1"/>
</dbReference>
<evidence type="ECO:0000256" key="3">
    <source>
        <dbReference type="ARBA" id="ARBA00022448"/>
    </source>
</evidence>
<evidence type="ECO:0000256" key="2">
    <source>
        <dbReference type="ARBA" id="ARBA00008335"/>
    </source>
</evidence>
<feature type="transmembrane region" description="Helical" evidence="7">
    <location>
        <begin position="115"/>
        <end position="136"/>
    </location>
</feature>
<reference evidence="8 9" key="1">
    <citation type="journal article" date="2019" name="Nat. Ecol. Evol.">
        <title>Megaphylogeny resolves global patterns of mushroom evolution.</title>
        <authorList>
            <person name="Varga T."/>
            <person name="Krizsan K."/>
            <person name="Foldi C."/>
            <person name="Dima B."/>
            <person name="Sanchez-Garcia M."/>
            <person name="Sanchez-Ramirez S."/>
            <person name="Szollosi G.J."/>
            <person name="Szarkandi J.G."/>
            <person name="Papp V."/>
            <person name="Albert L."/>
            <person name="Andreopoulos W."/>
            <person name="Angelini C."/>
            <person name="Antonin V."/>
            <person name="Barry K.W."/>
            <person name="Bougher N.L."/>
            <person name="Buchanan P."/>
            <person name="Buyck B."/>
            <person name="Bense V."/>
            <person name="Catcheside P."/>
            <person name="Chovatia M."/>
            <person name="Cooper J."/>
            <person name="Damon W."/>
            <person name="Desjardin D."/>
            <person name="Finy P."/>
            <person name="Geml J."/>
            <person name="Haridas S."/>
            <person name="Hughes K."/>
            <person name="Justo A."/>
            <person name="Karasinski D."/>
            <person name="Kautmanova I."/>
            <person name="Kiss B."/>
            <person name="Kocsube S."/>
            <person name="Kotiranta H."/>
            <person name="LaButti K.M."/>
            <person name="Lechner B.E."/>
            <person name="Liimatainen K."/>
            <person name="Lipzen A."/>
            <person name="Lukacs Z."/>
            <person name="Mihaltcheva S."/>
            <person name="Morgado L.N."/>
            <person name="Niskanen T."/>
            <person name="Noordeloos M.E."/>
            <person name="Ohm R.A."/>
            <person name="Ortiz-Santana B."/>
            <person name="Ovrebo C."/>
            <person name="Racz N."/>
            <person name="Riley R."/>
            <person name="Savchenko A."/>
            <person name="Shiryaev A."/>
            <person name="Soop K."/>
            <person name="Spirin V."/>
            <person name="Szebenyi C."/>
            <person name="Tomsovsky M."/>
            <person name="Tulloss R.E."/>
            <person name="Uehling J."/>
            <person name="Grigoriev I.V."/>
            <person name="Vagvolgyi C."/>
            <person name="Papp T."/>
            <person name="Martin F.M."/>
            <person name="Miettinen O."/>
            <person name="Hibbett D.S."/>
            <person name="Nagy L.G."/>
        </authorList>
    </citation>
    <scope>NUCLEOTIDE SEQUENCE [LARGE SCALE GENOMIC DNA]</scope>
    <source>
        <strain evidence="8 9">CBS 962.96</strain>
    </source>
</reference>
<keyword evidence="6 7" id="KW-0472">Membrane</keyword>
<dbReference type="Proteomes" id="UP000297245">
    <property type="component" value="Unassembled WGS sequence"/>
</dbReference>
<dbReference type="PANTHER" id="PTHR23514">
    <property type="entry name" value="BYPASS OF STOP CODON PROTEIN 6"/>
    <property type="match status" value="1"/>
</dbReference>
<dbReference type="InterPro" id="IPR051788">
    <property type="entry name" value="MFS_Transporter"/>
</dbReference>
<dbReference type="Pfam" id="PF07690">
    <property type="entry name" value="MFS_1"/>
    <property type="match status" value="1"/>
</dbReference>
<dbReference type="InterPro" id="IPR036259">
    <property type="entry name" value="MFS_trans_sf"/>
</dbReference>
<comment type="subcellular location">
    <subcellularLocation>
        <location evidence="1">Endomembrane system</location>
        <topology evidence="1">Multi-pass membrane protein</topology>
    </subcellularLocation>
</comment>
<keyword evidence="4 7" id="KW-0812">Transmembrane</keyword>
<evidence type="ECO:0000256" key="4">
    <source>
        <dbReference type="ARBA" id="ARBA00022692"/>
    </source>
</evidence>
<protein>
    <submittedName>
        <fullName evidence="8">MFS general substrate transporter</fullName>
    </submittedName>
</protein>
<dbReference type="EMBL" id="ML179090">
    <property type="protein sequence ID" value="THV01372.1"/>
    <property type="molecule type" value="Genomic_DNA"/>
</dbReference>
<proteinExistence type="inferred from homology"/>
<evidence type="ECO:0000313" key="8">
    <source>
        <dbReference type="EMBL" id="THV01372.1"/>
    </source>
</evidence>
<feature type="transmembrane region" description="Helical" evidence="7">
    <location>
        <begin position="290"/>
        <end position="313"/>
    </location>
</feature>
<dbReference type="OrthoDB" id="413079at2759"/>
<feature type="transmembrane region" description="Helical" evidence="7">
    <location>
        <begin position="406"/>
        <end position="429"/>
    </location>
</feature>